<dbReference type="SUPFAM" id="SSF90229">
    <property type="entry name" value="CCCH zinc finger"/>
    <property type="match status" value="1"/>
</dbReference>
<feature type="region of interest" description="Disordered" evidence="9">
    <location>
        <begin position="476"/>
        <end position="498"/>
    </location>
</feature>
<evidence type="ECO:0000256" key="6">
    <source>
        <dbReference type="ARBA" id="ARBA00022771"/>
    </source>
</evidence>
<dbReference type="Proteomes" id="UP000230233">
    <property type="component" value="Chromosome V"/>
</dbReference>
<keyword evidence="3" id="KW-0963">Cytoplasm</keyword>
<feature type="zinc finger region" description="C3H1-type" evidence="8">
    <location>
        <begin position="78"/>
        <end position="107"/>
    </location>
</feature>
<dbReference type="EMBL" id="PDUG01000005">
    <property type="protein sequence ID" value="PIC30765.1"/>
    <property type="molecule type" value="Genomic_DNA"/>
</dbReference>
<dbReference type="InterPro" id="IPR040594">
    <property type="entry name" value="UNK_Znf_1"/>
</dbReference>
<dbReference type="InterPro" id="IPR057295">
    <property type="entry name" value="UNK_Znf_4"/>
</dbReference>
<dbReference type="GO" id="GO:0008270">
    <property type="term" value="F:zinc ion binding"/>
    <property type="evidence" value="ECO:0007669"/>
    <property type="project" value="UniProtKB-KW"/>
</dbReference>
<dbReference type="InterPro" id="IPR000571">
    <property type="entry name" value="Znf_CCCH"/>
</dbReference>
<dbReference type="STRING" id="1611254.A0A2G5TTY8"/>
<keyword evidence="6 8" id="KW-0863">Zinc-finger</keyword>
<dbReference type="InterPro" id="IPR057296">
    <property type="entry name" value="UNK_Znf_5"/>
</dbReference>
<comment type="caution">
    <text evidence="11">The sequence shown here is derived from an EMBL/GenBank/DDBJ whole genome shotgun (WGS) entry which is preliminary data.</text>
</comment>
<feature type="domain" description="C3H1-type" evidence="10">
    <location>
        <begin position="78"/>
        <end position="107"/>
    </location>
</feature>
<dbReference type="GO" id="GO:0005737">
    <property type="term" value="C:cytoplasm"/>
    <property type="evidence" value="ECO:0007669"/>
    <property type="project" value="UniProtKB-SubCell"/>
</dbReference>
<evidence type="ECO:0000313" key="11">
    <source>
        <dbReference type="EMBL" id="PIC30765.1"/>
    </source>
</evidence>
<dbReference type="Pfam" id="PF23035">
    <property type="entry name" value="zf-CCCH_UNK-like_4th"/>
    <property type="match status" value="1"/>
</dbReference>
<dbReference type="InterPro" id="IPR045234">
    <property type="entry name" value="Unkempt-like"/>
</dbReference>
<evidence type="ECO:0000256" key="1">
    <source>
        <dbReference type="ARBA" id="ARBA00004496"/>
    </source>
</evidence>
<protein>
    <recommendedName>
        <fullName evidence="10">C3H1-type domain-containing protein</fullName>
    </recommendedName>
</protein>
<dbReference type="SMART" id="SM00356">
    <property type="entry name" value="ZnF_C3H1"/>
    <property type="match status" value="5"/>
</dbReference>
<dbReference type="Pfam" id="PF23261">
    <property type="entry name" value="zf-CCCH_11"/>
    <property type="match status" value="1"/>
</dbReference>
<sequence>MNNKKFMDQTSAPATPNHMFEEEKPSHVYMIEKFRVDHCMLFEQRKCHNHKPFTCFNWHYENQRRRVPILNPDGSFNYSPDVYCNEYEEKNGVCSNGDDCKYLHRVSGDVERKYHPRYFKTAMCVHSTNSKGHCAKNGPFCAYAHSERDRRPPTVGYYDSGQISEWTRSRKNSRASVIDEDEQWNAHEFVVLNYKTEFCRKPVSYCRQGYACPFYHNSKDRRRSPAVFKYRTTACPSAKPNNEWEDPDMCAGGDNCQYCHTRTEQQFHPEVYKSMKCNDLLEYGFCPRGIFCAFSHNDMEKYPLRDAYMRGELGLENGVPISPKAYGGPNENLGSSNLTSPSLYWRPENEELPDFMALSLNDGPNGTNGPNGQNGPQEGFPPDLNDASQRVLYLEESLRNMTGCAQMWKARFEAATVENSRIMEFINSMGPINSEPRPLSICIPQEDGIRSLASLAHSPDFDIFAKEDSNEPPACMRCGRDPTSPIPDGPKKCPLCSG</sequence>
<dbReference type="PANTHER" id="PTHR14493">
    <property type="entry name" value="UNKEMPT FAMILY MEMBER"/>
    <property type="match status" value="1"/>
</dbReference>
<name>A0A2G5TTY8_9PELO</name>
<feature type="zinc finger region" description="C3H1-type" evidence="8">
    <location>
        <begin position="272"/>
        <end position="299"/>
    </location>
</feature>
<evidence type="ECO:0000256" key="8">
    <source>
        <dbReference type="PROSITE-ProRule" id="PRU00723"/>
    </source>
</evidence>
<keyword evidence="12" id="KW-1185">Reference proteome</keyword>
<reference evidence="12" key="1">
    <citation type="submission" date="2017-10" db="EMBL/GenBank/DDBJ databases">
        <title>Rapid genome shrinkage in a self-fertile nematode reveals novel sperm competition proteins.</title>
        <authorList>
            <person name="Yin D."/>
            <person name="Schwarz E.M."/>
            <person name="Thomas C.G."/>
            <person name="Felde R.L."/>
            <person name="Korf I.F."/>
            <person name="Cutter A.D."/>
            <person name="Schartner C.M."/>
            <person name="Ralston E.J."/>
            <person name="Meyer B.J."/>
            <person name="Haag E.S."/>
        </authorList>
    </citation>
    <scope>NUCLEOTIDE SEQUENCE [LARGE SCALE GENOMIC DNA]</scope>
    <source>
        <strain evidence="12">JU1422</strain>
    </source>
</reference>
<evidence type="ECO:0000256" key="7">
    <source>
        <dbReference type="ARBA" id="ARBA00022833"/>
    </source>
</evidence>
<keyword evidence="4 8" id="KW-0479">Metal-binding</keyword>
<feature type="domain" description="C3H1-type" evidence="10">
    <location>
        <begin position="118"/>
        <end position="148"/>
    </location>
</feature>
<dbReference type="PROSITE" id="PS50103">
    <property type="entry name" value="ZF_C3H1"/>
    <property type="match status" value="3"/>
</dbReference>
<dbReference type="OrthoDB" id="20534at2759"/>
<proteinExistence type="inferred from homology"/>
<feature type="region of interest" description="Disordered" evidence="9">
    <location>
        <begin position="360"/>
        <end position="385"/>
    </location>
</feature>
<evidence type="ECO:0000256" key="9">
    <source>
        <dbReference type="SAM" id="MobiDB-lite"/>
    </source>
</evidence>
<accession>A0A2G5TTY8</accession>
<comment type="similarity">
    <text evidence="2">Belongs to the unkempt family.</text>
</comment>
<evidence type="ECO:0000256" key="2">
    <source>
        <dbReference type="ARBA" id="ARBA00008808"/>
    </source>
</evidence>
<evidence type="ECO:0000259" key="10">
    <source>
        <dbReference type="PROSITE" id="PS50103"/>
    </source>
</evidence>
<dbReference type="Pfam" id="PF18384">
    <property type="entry name" value="zf_CCCH_5"/>
    <property type="match status" value="1"/>
</dbReference>
<organism evidence="11 12">
    <name type="scientific">Caenorhabditis nigoni</name>
    <dbReference type="NCBI Taxonomy" id="1611254"/>
    <lineage>
        <taxon>Eukaryota</taxon>
        <taxon>Metazoa</taxon>
        <taxon>Ecdysozoa</taxon>
        <taxon>Nematoda</taxon>
        <taxon>Chromadorea</taxon>
        <taxon>Rhabditida</taxon>
        <taxon>Rhabditina</taxon>
        <taxon>Rhabditomorpha</taxon>
        <taxon>Rhabditoidea</taxon>
        <taxon>Rhabditidae</taxon>
        <taxon>Peloderinae</taxon>
        <taxon>Caenorhabditis</taxon>
    </lineage>
</organism>
<dbReference type="Pfam" id="PF25427">
    <property type="entry name" value="zf-CCCH_UNK"/>
    <property type="match status" value="1"/>
</dbReference>
<feature type="zinc finger region" description="C3H1-type" evidence="8">
    <location>
        <begin position="118"/>
        <end position="148"/>
    </location>
</feature>
<keyword evidence="5" id="KW-0677">Repeat</keyword>
<gene>
    <name evidence="11" type="primary">Cnig_chr_V.g21898</name>
    <name evidence="11" type="ORF">B9Z55_021898</name>
</gene>
<evidence type="ECO:0000256" key="5">
    <source>
        <dbReference type="ARBA" id="ARBA00022737"/>
    </source>
</evidence>
<feature type="domain" description="C3H1-type" evidence="10">
    <location>
        <begin position="272"/>
        <end position="299"/>
    </location>
</feature>
<comment type="subcellular location">
    <subcellularLocation>
        <location evidence="1">Cytoplasm</location>
    </subcellularLocation>
</comment>
<dbReference type="PANTHER" id="PTHR14493:SF50">
    <property type="entry name" value="RING FINGER PROTEIN UNKEMPT"/>
    <property type="match status" value="1"/>
</dbReference>
<evidence type="ECO:0000256" key="4">
    <source>
        <dbReference type="ARBA" id="ARBA00022723"/>
    </source>
</evidence>
<dbReference type="InterPro" id="IPR036855">
    <property type="entry name" value="Znf_CCCH_sf"/>
</dbReference>
<feature type="compositionally biased region" description="Low complexity" evidence="9">
    <location>
        <begin position="361"/>
        <end position="382"/>
    </location>
</feature>
<dbReference type="AlphaFoldDB" id="A0A2G5TTY8"/>
<keyword evidence="7 8" id="KW-0862">Zinc</keyword>
<evidence type="ECO:0000256" key="3">
    <source>
        <dbReference type="ARBA" id="ARBA00022490"/>
    </source>
</evidence>
<evidence type="ECO:0000313" key="12">
    <source>
        <dbReference type="Proteomes" id="UP000230233"/>
    </source>
</evidence>
<dbReference type="Pfam" id="PF00642">
    <property type="entry name" value="zf-CCCH"/>
    <property type="match status" value="1"/>
</dbReference>